<feature type="active site" description="For autocatalytic cleavage activity" evidence="13">
    <location>
        <position position="184"/>
    </location>
</feature>
<name>A0A069AH90_CLODI</name>
<dbReference type="MEROPS" id="S24.001"/>
<dbReference type="InterPro" id="IPR006200">
    <property type="entry name" value="LexA"/>
</dbReference>
<keyword evidence="12 13" id="KW-0742">SOS response</keyword>
<dbReference type="InterPro" id="IPR006197">
    <property type="entry name" value="Peptidase_S24_LexA"/>
</dbReference>
<keyword evidence="3 13" id="KW-0678">Repressor</keyword>
<dbReference type="GO" id="GO:0009432">
    <property type="term" value="P:SOS response"/>
    <property type="evidence" value="ECO:0007669"/>
    <property type="project" value="UniProtKB-UniRule"/>
</dbReference>
<dbReference type="Pfam" id="PF00717">
    <property type="entry name" value="Peptidase_S24"/>
    <property type="match status" value="1"/>
</dbReference>
<dbReference type="SUPFAM" id="SSF51306">
    <property type="entry name" value="LexA/Signal peptidase"/>
    <property type="match status" value="1"/>
</dbReference>
<dbReference type="GO" id="GO:0006281">
    <property type="term" value="P:DNA repair"/>
    <property type="evidence" value="ECO:0007669"/>
    <property type="project" value="UniProtKB-UniRule"/>
</dbReference>
<dbReference type="EMBL" id="LK932517">
    <property type="protein sequence ID" value="CDS87856.1"/>
    <property type="molecule type" value="Genomic_DNA"/>
</dbReference>
<evidence type="ECO:0000256" key="6">
    <source>
        <dbReference type="ARBA" id="ARBA00022801"/>
    </source>
</evidence>
<dbReference type="HAMAP" id="MF_00015">
    <property type="entry name" value="LexA"/>
    <property type="match status" value="1"/>
</dbReference>
<evidence type="ECO:0000256" key="3">
    <source>
        <dbReference type="ARBA" id="ARBA00022491"/>
    </source>
</evidence>
<evidence type="ECO:0000313" key="17">
    <source>
        <dbReference type="EMBL" id="CDS87167.1"/>
    </source>
</evidence>
<dbReference type="GO" id="GO:0006260">
    <property type="term" value="P:DNA replication"/>
    <property type="evidence" value="ECO:0007669"/>
    <property type="project" value="UniProtKB-UniRule"/>
</dbReference>
<keyword evidence="11 13" id="KW-0234">DNA repair</keyword>
<feature type="domain" description="LexA repressor DNA-binding" evidence="16">
    <location>
        <begin position="19"/>
        <end position="81"/>
    </location>
</feature>
<evidence type="ECO:0000256" key="13">
    <source>
        <dbReference type="HAMAP-Rule" id="MF_00015"/>
    </source>
</evidence>
<keyword evidence="5 13" id="KW-0227">DNA damage</keyword>
<dbReference type="Pfam" id="PF01726">
    <property type="entry name" value="LexA_DNA_bind"/>
    <property type="match status" value="1"/>
</dbReference>
<dbReference type="Gene3D" id="2.10.109.10">
    <property type="entry name" value="Umud Fragment, subunit A"/>
    <property type="match status" value="1"/>
</dbReference>
<dbReference type="InterPro" id="IPR006199">
    <property type="entry name" value="LexA_DNA-bd_dom"/>
</dbReference>
<keyword evidence="10 13" id="KW-0804">Transcription</keyword>
<reference evidence="18" key="1">
    <citation type="submission" date="2014-07" db="EMBL/GenBank/DDBJ databases">
        <authorList>
            <person name="Monot Marc"/>
        </authorList>
    </citation>
    <scope>NUCLEOTIDE SEQUENCE</scope>
    <source>
        <strain evidence="19">7032989</strain>
        <strain evidence="17">7032994</strain>
    </source>
</reference>
<gene>
    <name evidence="13 18" type="primary">lexA</name>
    <name evidence="19" type="ORF">BN1095_310066</name>
    <name evidence="18" type="ORF">BN1096_630068</name>
    <name evidence="17" type="ORF">BN1097_620065</name>
</gene>
<evidence type="ECO:0000259" key="15">
    <source>
        <dbReference type="Pfam" id="PF00717"/>
    </source>
</evidence>
<dbReference type="InterPro" id="IPR036286">
    <property type="entry name" value="LexA/Signal_pep-like_sf"/>
</dbReference>
<feature type="domain" description="Peptidase S24/S26A/S26B/S26C" evidence="15">
    <location>
        <begin position="104"/>
        <end position="218"/>
    </location>
</feature>
<evidence type="ECO:0000313" key="19">
    <source>
        <dbReference type="EMBL" id="CDT10135.1"/>
    </source>
</evidence>
<dbReference type="NCBIfam" id="TIGR00498">
    <property type="entry name" value="lexA"/>
    <property type="match status" value="1"/>
</dbReference>
<keyword evidence="7 13" id="KW-0068">Autocatalytic cleavage</keyword>
<evidence type="ECO:0000256" key="9">
    <source>
        <dbReference type="ARBA" id="ARBA00023125"/>
    </source>
</evidence>
<evidence type="ECO:0000256" key="7">
    <source>
        <dbReference type="ARBA" id="ARBA00022813"/>
    </source>
</evidence>
<dbReference type="InterPro" id="IPR036390">
    <property type="entry name" value="WH_DNA-bd_sf"/>
</dbReference>
<feature type="DNA-binding region" description="H-T-H motif" evidence="13">
    <location>
        <begin position="44"/>
        <end position="64"/>
    </location>
</feature>
<dbReference type="SUPFAM" id="SSF46785">
    <property type="entry name" value="Winged helix' DNA-binding domain"/>
    <property type="match status" value="1"/>
</dbReference>
<dbReference type="EC" id="3.4.21.88" evidence="13"/>
<evidence type="ECO:0000256" key="10">
    <source>
        <dbReference type="ARBA" id="ARBA00023163"/>
    </source>
</evidence>
<evidence type="ECO:0000313" key="18">
    <source>
        <dbReference type="EMBL" id="CDS87856.1"/>
    </source>
</evidence>
<dbReference type="InterPro" id="IPR050077">
    <property type="entry name" value="LexA_repressor"/>
</dbReference>
<comment type="similarity">
    <text evidence="1 13 14">Belongs to the peptidase S24 family.</text>
</comment>
<sequence length="226" mass="25200">MYGNKNKICLEMSDVMYLDLTEKQVLILEFIKSQIILKGYPPAVREICTAVGLRSTSTVHSHLNKLEKLGYIRKDPTKPRAIEVLERSKVNDVSGANQEIIELPLVGQITAGEPILAQQNIEEYIPFPASLVKGSNNFVLRVKGESMINAGILDEDYVVVDKKNTALNSQIVVALINGESATVKRFFKEGNLIRLQPENDFMEPIMLNDSEVEIVGIVTGVFRVIK</sequence>
<dbReference type="PRINTS" id="PR00726">
    <property type="entry name" value="LEXASERPTASE"/>
</dbReference>
<keyword evidence="4 13" id="KW-0235">DNA replication</keyword>
<evidence type="ECO:0000256" key="2">
    <source>
        <dbReference type="ARBA" id="ARBA00011738"/>
    </source>
</evidence>
<dbReference type="FunFam" id="1.10.10.10:FF:000009">
    <property type="entry name" value="LexA repressor"/>
    <property type="match status" value="1"/>
</dbReference>
<dbReference type="CDD" id="cd06529">
    <property type="entry name" value="S24_LexA-like"/>
    <property type="match status" value="1"/>
</dbReference>
<feature type="site" description="Cleavage; by autolysis" evidence="13">
    <location>
        <begin position="111"/>
        <end position="112"/>
    </location>
</feature>
<evidence type="ECO:0000256" key="14">
    <source>
        <dbReference type="RuleBase" id="RU003991"/>
    </source>
</evidence>
<dbReference type="GO" id="GO:0003677">
    <property type="term" value="F:DNA binding"/>
    <property type="evidence" value="ECO:0007669"/>
    <property type="project" value="UniProtKB-UniRule"/>
</dbReference>
<keyword evidence="9 13" id="KW-0238">DNA-binding</keyword>
<keyword evidence="6 13" id="KW-0378">Hydrolase</keyword>
<dbReference type="InterPro" id="IPR011991">
    <property type="entry name" value="ArsR-like_HTH"/>
</dbReference>
<dbReference type="GO" id="GO:0006508">
    <property type="term" value="P:proteolysis"/>
    <property type="evidence" value="ECO:0007669"/>
    <property type="project" value="InterPro"/>
</dbReference>
<evidence type="ECO:0000256" key="12">
    <source>
        <dbReference type="ARBA" id="ARBA00023236"/>
    </source>
</evidence>
<comment type="subunit">
    <text evidence="2 13">Homodimer.</text>
</comment>
<evidence type="ECO:0000256" key="8">
    <source>
        <dbReference type="ARBA" id="ARBA00023015"/>
    </source>
</evidence>
<dbReference type="PANTHER" id="PTHR33516">
    <property type="entry name" value="LEXA REPRESSOR"/>
    <property type="match status" value="1"/>
</dbReference>
<dbReference type="InterPro" id="IPR015927">
    <property type="entry name" value="Peptidase_S24_S26A/B/C"/>
</dbReference>
<feature type="active site" description="For autocatalytic cleavage activity" evidence="13">
    <location>
        <position position="146"/>
    </location>
</feature>
<dbReference type="InterPro" id="IPR039418">
    <property type="entry name" value="LexA-like"/>
</dbReference>
<evidence type="ECO:0000259" key="16">
    <source>
        <dbReference type="Pfam" id="PF01726"/>
    </source>
</evidence>
<dbReference type="CDD" id="cd00090">
    <property type="entry name" value="HTH_ARSR"/>
    <property type="match status" value="1"/>
</dbReference>
<dbReference type="PANTHER" id="PTHR33516:SF2">
    <property type="entry name" value="LEXA REPRESSOR-RELATED"/>
    <property type="match status" value="1"/>
</dbReference>
<comment type="catalytic activity">
    <reaction evidence="13">
        <text>Hydrolysis of Ala-|-Gly bond in repressor LexA.</text>
        <dbReference type="EC" id="3.4.21.88"/>
    </reaction>
</comment>
<evidence type="ECO:0000256" key="4">
    <source>
        <dbReference type="ARBA" id="ARBA00022705"/>
    </source>
</evidence>
<dbReference type="Gene3D" id="1.10.10.10">
    <property type="entry name" value="Winged helix-like DNA-binding domain superfamily/Winged helix DNA-binding domain"/>
    <property type="match status" value="1"/>
</dbReference>
<protein>
    <recommendedName>
        <fullName evidence="13">LexA repressor</fullName>
        <ecNumber evidence="13">3.4.21.88</ecNumber>
    </recommendedName>
</protein>
<dbReference type="AlphaFoldDB" id="A0A069AH90"/>
<evidence type="ECO:0000256" key="5">
    <source>
        <dbReference type="ARBA" id="ARBA00022763"/>
    </source>
</evidence>
<evidence type="ECO:0000256" key="1">
    <source>
        <dbReference type="ARBA" id="ARBA00007484"/>
    </source>
</evidence>
<dbReference type="GO" id="GO:0045892">
    <property type="term" value="P:negative regulation of DNA-templated transcription"/>
    <property type="evidence" value="ECO:0007669"/>
    <property type="project" value="UniProtKB-UniRule"/>
</dbReference>
<organism evidence="18">
    <name type="scientific">Clostridioides difficile</name>
    <name type="common">Peptoclostridium difficile</name>
    <dbReference type="NCBI Taxonomy" id="1496"/>
    <lineage>
        <taxon>Bacteria</taxon>
        <taxon>Bacillati</taxon>
        <taxon>Bacillota</taxon>
        <taxon>Clostridia</taxon>
        <taxon>Peptostreptococcales</taxon>
        <taxon>Peptostreptococcaceae</taxon>
        <taxon>Clostridioides</taxon>
    </lineage>
</organism>
<evidence type="ECO:0000256" key="11">
    <source>
        <dbReference type="ARBA" id="ARBA00023204"/>
    </source>
</evidence>
<accession>A0A069AH90</accession>
<dbReference type="EMBL" id="LK932401">
    <property type="protein sequence ID" value="CDS87167.1"/>
    <property type="molecule type" value="Genomic_DNA"/>
</dbReference>
<dbReference type="EMBL" id="LK932972">
    <property type="protein sequence ID" value="CDT10135.1"/>
    <property type="molecule type" value="Genomic_DNA"/>
</dbReference>
<dbReference type="GO" id="GO:0004252">
    <property type="term" value="F:serine-type endopeptidase activity"/>
    <property type="evidence" value="ECO:0007669"/>
    <property type="project" value="UniProtKB-UniRule"/>
</dbReference>
<dbReference type="FunFam" id="2.10.109.10:FF:000001">
    <property type="entry name" value="LexA repressor"/>
    <property type="match status" value="1"/>
</dbReference>
<comment type="function">
    <text evidence="13">Represses a number of genes involved in the response to DNA damage (SOS response), including recA and lexA. In the presence of single-stranded DNA, RecA interacts with LexA causing an autocatalytic cleavage which disrupts the DNA-binding part of LexA, leading to derepression of the SOS regulon and eventually DNA repair.</text>
</comment>
<proteinExistence type="inferred from homology"/>
<dbReference type="InterPro" id="IPR036388">
    <property type="entry name" value="WH-like_DNA-bd_sf"/>
</dbReference>
<keyword evidence="8 13" id="KW-0805">Transcription regulation</keyword>